<name>A0A8H6M8Z0_9AGAR</name>
<keyword evidence="2" id="KW-0472">Membrane</keyword>
<dbReference type="Proteomes" id="UP000521943">
    <property type="component" value="Unassembled WGS sequence"/>
</dbReference>
<dbReference type="AlphaFoldDB" id="A0A8H6M8Z0"/>
<feature type="transmembrane region" description="Helical" evidence="2">
    <location>
        <begin position="6"/>
        <end position="27"/>
    </location>
</feature>
<proteinExistence type="predicted"/>
<evidence type="ECO:0000256" key="2">
    <source>
        <dbReference type="SAM" id="Phobius"/>
    </source>
</evidence>
<evidence type="ECO:0000256" key="1">
    <source>
        <dbReference type="SAM" id="MobiDB-lite"/>
    </source>
</evidence>
<evidence type="ECO:0000313" key="4">
    <source>
        <dbReference type="Proteomes" id="UP000521943"/>
    </source>
</evidence>
<protein>
    <submittedName>
        <fullName evidence="3">Uncharacterized protein</fullName>
    </submittedName>
</protein>
<comment type="caution">
    <text evidence="3">The sequence shown here is derived from an EMBL/GenBank/DDBJ whole genome shotgun (WGS) entry which is preliminary data.</text>
</comment>
<feature type="region of interest" description="Disordered" evidence="1">
    <location>
        <begin position="340"/>
        <end position="377"/>
    </location>
</feature>
<accession>A0A8H6M8Z0</accession>
<organism evidence="3 4">
    <name type="scientific">Ephemerocybe angulata</name>
    <dbReference type="NCBI Taxonomy" id="980116"/>
    <lineage>
        <taxon>Eukaryota</taxon>
        <taxon>Fungi</taxon>
        <taxon>Dikarya</taxon>
        <taxon>Basidiomycota</taxon>
        <taxon>Agaricomycotina</taxon>
        <taxon>Agaricomycetes</taxon>
        <taxon>Agaricomycetidae</taxon>
        <taxon>Agaricales</taxon>
        <taxon>Agaricineae</taxon>
        <taxon>Psathyrellaceae</taxon>
        <taxon>Ephemerocybe</taxon>
    </lineage>
</organism>
<keyword evidence="2" id="KW-0812">Transmembrane</keyword>
<keyword evidence="2" id="KW-1133">Transmembrane helix</keyword>
<reference evidence="3 4" key="1">
    <citation type="submission" date="2020-07" db="EMBL/GenBank/DDBJ databases">
        <title>Comparative genomics of pyrophilous fungi reveals a link between fire events and developmental genes.</title>
        <authorList>
            <consortium name="DOE Joint Genome Institute"/>
            <person name="Steindorff A.S."/>
            <person name="Carver A."/>
            <person name="Calhoun S."/>
            <person name="Stillman K."/>
            <person name="Liu H."/>
            <person name="Lipzen A."/>
            <person name="Pangilinan J."/>
            <person name="Labutti K."/>
            <person name="Bruns T.D."/>
            <person name="Grigoriev I.V."/>
        </authorList>
    </citation>
    <scope>NUCLEOTIDE SEQUENCE [LARGE SCALE GENOMIC DNA]</scope>
    <source>
        <strain evidence="3 4">CBS 144469</strain>
    </source>
</reference>
<keyword evidence="4" id="KW-1185">Reference proteome</keyword>
<gene>
    <name evidence="3" type="ORF">DFP72DRAFT_845784</name>
</gene>
<evidence type="ECO:0000313" key="3">
    <source>
        <dbReference type="EMBL" id="KAF6757339.1"/>
    </source>
</evidence>
<dbReference type="EMBL" id="JACGCI010000022">
    <property type="protein sequence ID" value="KAF6757339.1"/>
    <property type="molecule type" value="Genomic_DNA"/>
</dbReference>
<sequence>MKGYESVVYGGIVLFLFLLPWGLDFWFRCHSPGYQKGKNDEKEFQQRELPNLGKAPLASPDTSKRVPVHQDTIDFSCREGSQEVIRALNGGKAGINCGQLFVSRPPPFARILTKFREHLDKISGSLKIERMVEISAFADVIVGYRYPGDWKLNRIRETLQSDFRKVTATDPRAMPSIPALQLSKFQRQKSAIFHPCRQDLRLLLHLAPNALFLPTCQGAQALAPTIRCSGGYARRMRAWVGWWRGSLSAMVPRGLQTSDDGNTVLKVKLVFPFYLPRLSMSATRCQVVSRLAILLLAMASRFQRRRLSPDHLPASDDTASRLRQRQYLLAATVSRSCKKAPKSAVARDTNPERPDLAVHALPGAGGGRSRGPRKTTKTDKRWLRAVGYLCPPSATAIGLPFSIATFYSRPHVKRKTMVLGKSFQ</sequence>